<keyword evidence="1" id="KW-0732">Signal</keyword>
<protein>
    <recommendedName>
        <fullName evidence="2">DUF4136 domain-containing protein</fullName>
    </recommendedName>
</protein>
<dbReference type="AlphaFoldDB" id="K7A5H9"/>
<dbReference type="STRING" id="1121922.GCA_000428905_03560"/>
<sequence length="189" mass="21776">MVAKVTSTCKTVVLLVCMSILFACTSSPKIRSLVDDTAQFDSYQTYAFHPNITPTGSDYDSLSFRYIKLAIENEMREKGFTQTQDAELWINFTVFVKDKLEVDSAPSMSLYYRFRRGYGVWGDYPMMQERIRQYTEGSLNIDLIDQKTNLLLWESVAIGKVSNSTYDNLEFKINETVKLMFEKLPNGSR</sequence>
<dbReference type="Pfam" id="PF13590">
    <property type="entry name" value="DUF4136"/>
    <property type="match status" value="1"/>
</dbReference>
<dbReference type="InterPro" id="IPR025411">
    <property type="entry name" value="DUF4136"/>
</dbReference>
<dbReference type="EMBL" id="BAEQ01000066">
    <property type="protein sequence ID" value="GAC30730.1"/>
    <property type="molecule type" value="Genomic_DNA"/>
</dbReference>
<feature type="signal peptide" evidence="1">
    <location>
        <begin position="1"/>
        <end position="23"/>
    </location>
</feature>
<proteinExistence type="predicted"/>
<comment type="caution">
    <text evidence="3">The sequence shown here is derived from an EMBL/GenBank/DDBJ whole genome shotgun (WGS) entry which is preliminary data.</text>
</comment>
<feature type="chain" id="PRO_5003898901" description="DUF4136 domain-containing protein" evidence="1">
    <location>
        <begin position="24"/>
        <end position="189"/>
    </location>
</feature>
<feature type="domain" description="DUF4136" evidence="2">
    <location>
        <begin position="34"/>
        <end position="185"/>
    </location>
</feature>
<keyword evidence="4" id="KW-1185">Reference proteome</keyword>
<evidence type="ECO:0000256" key="1">
    <source>
        <dbReference type="SAM" id="SignalP"/>
    </source>
</evidence>
<accession>K7A5H9</accession>
<organism evidence="3 4">
    <name type="scientific">Brumicola pallidula DSM 14239 = ACAM 615</name>
    <dbReference type="NCBI Taxonomy" id="1121922"/>
    <lineage>
        <taxon>Bacteria</taxon>
        <taxon>Pseudomonadati</taxon>
        <taxon>Pseudomonadota</taxon>
        <taxon>Gammaproteobacteria</taxon>
        <taxon>Alteromonadales</taxon>
        <taxon>Alteromonadaceae</taxon>
        <taxon>Brumicola</taxon>
    </lineage>
</organism>
<gene>
    <name evidence="3" type="ORF">GPAL_3890</name>
</gene>
<dbReference type="Proteomes" id="UP000006251">
    <property type="component" value="Unassembled WGS sequence"/>
</dbReference>
<dbReference type="RefSeq" id="WP_006015316.1">
    <property type="nucleotide sequence ID" value="NZ_AUAV01000023.1"/>
</dbReference>
<reference evidence="4" key="1">
    <citation type="journal article" date="2014" name="Environ. Microbiol.">
        <title>Comparative genomics of the marine bacterial genus Glaciecola reveals the high degree of genomic diversity and genomic characteristic for cold adaptation.</title>
        <authorList>
            <person name="Qin Q.L."/>
            <person name="Xie B.B."/>
            <person name="Yu Y."/>
            <person name="Shu Y.L."/>
            <person name="Rong J.C."/>
            <person name="Zhang Y.J."/>
            <person name="Zhao D.L."/>
            <person name="Chen X.L."/>
            <person name="Zhang X.Y."/>
            <person name="Chen B."/>
            <person name="Zhou B.C."/>
            <person name="Zhang Y.Z."/>
        </authorList>
    </citation>
    <scope>NUCLEOTIDE SEQUENCE [LARGE SCALE GENOMIC DNA]</scope>
    <source>
        <strain evidence="4">ACAM 615</strain>
    </source>
</reference>
<evidence type="ECO:0000313" key="3">
    <source>
        <dbReference type="EMBL" id="GAC30730.1"/>
    </source>
</evidence>
<dbReference type="PROSITE" id="PS51257">
    <property type="entry name" value="PROKAR_LIPOPROTEIN"/>
    <property type="match status" value="1"/>
</dbReference>
<evidence type="ECO:0000259" key="2">
    <source>
        <dbReference type="Pfam" id="PF13590"/>
    </source>
</evidence>
<dbReference type="Gene3D" id="3.30.160.670">
    <property type="match status" value="1"/>
</dbReference>
<name>K7A5H9_9ALTE</name>
<evidence type="ECO:0000313" key="4">
    <source>
        <dbReference type="Proteomes" id="UP000006251"/>
    </source>
</evidence>
<dbReference type="OrthoDB" id="118896at2"/>